<organism evidence="3 4">
    <name type="scientific">Drosophila rhopaloa</name>
    <name type="common">Fruit fly</name>
    <dbReference type="NCBI Taxonomy" id="1041015"/>
    <lineage>
        <taxon>Eukaryota</taxon>
        <taxon>Metazoa</taxon>
        <taxon>Ecdysozoa</taxon>
        <taxon>Arthropoda</taxon>
        <taxon>Hexapoda</taxon>
        <taxon>Insecta</taxon>
        <taxon>Pterygota</taxon>
        <taxon>Neoptera</taxon>
        <taxon>Endopterygota</taxon>
        <taxon>Diptera</taxon>
        <taxon>Brachycera</taxon>
        <taxon>Muscomorpha</taxon>
        <taxon>Ephydroidea</taxon>
        <taxon>Drosophilidae</taxon>
        <taxon>Drosophila</taxon>
        <taxon>Sophophora</taxon>
    </lineage>
</organism>
<dbReference type="GeneID" id="108048744"/>
<name>A0ABM5HT71_DRORH</name>
<evidence type="ECO:0000256" key="2">
    <source>
        <dbReference type="SAM" id="SignalP"/>
    </source>
</evidence>
<evidence type="ECO:0000313" key="4">
    <source>
        <dbReference type="Proteomes" id="UP001652680"/>
    </source>
</evidence>
<sequence length="141" mass="16180">MSWLSKSFGLILLTFLLTIWASSPRWEKMASDVAKKMNVTDETRIDEAWKAAISVDTQLHDYFYRKLAFGKKSSARGVLDSAQADMISCIEHFYNGEKEERFKDCVRHVLDLHLVRLKAFSDKSSDGRGSSGASRLQVWQW</sequence>
<dbReference type="RefSeq" id="XP_016985069.2">
    <property type="nucleotide sequence ID" value="XM_017129580.2"/>
</dbReference>
<keyword evidence="2" id="KW-0732">Signal</keyword>
<protein>
    <submittedName>
        <fullName evidence="3">Uncharacterized protein</fullName>
    </submittedName>
</protein>
<feature type="region of interest" description="Disordered" evidence="1">
    <location>
        <begin position="122"/>
        <end position="141"/>
    </location>
</feature>
<reference evidence="4" key="1">
    <citation type="journal article" date="2021" name="Elife">
        <title>Highly contiguous assemblies of 101 drosophilid genomes.</title>
        <authorList>
            <person name="Kim B.Y."/>
            <person name="Wang J.R."/>
            <person name="Miller D.E."/>
            <person name="Barmina O."/>
            <person name="Delaney E."/>
            <person name="Thompson A."/>
            <person name="Comeault A.A."/>
            <person name="Peede D."/>
            <person name="D'Agostino E.R."/>
            <person name="Pelaez J."/>
            <person name="Aguilar J.M."/>
            <person name="Haji D."/>
            <person name="Matsunaga T."/>
            <person name="Armstrong E.E."/>
            <person name="Zych M."/>
            <person name="Ogawa Y."/>
            <person name="Stamenkovic-Radak M."/>
            <person name="Jelic M."/>
            <person name="Veselinovic M.S."/>
            <person name="Tanaskovic M."/>
            <person name="Eric P."/>
            <person name="Gao J.J."/>
            <person name="Katoh T.K."/>
            <person name="Toda M.J."/>
            <person name="Watabe H."/>
            <person name="Watada M."/>
            <person name="Davis J.S."/>
            <person name="Moyle L.C."/>
            <person name="Manoli G."/>
            <person name="Bertolini E."/>
            <person name="Kostal V."/>
            <person name="Hawley R.S."/>
            <person name="Takahashi A."/>
            <person name="Jones C.D."/>
            <person name="Price D.K."/>
            <person name="Whiteman N."/>
            <person name="Kopp A."/>
            <person name="Matute D.R."/>
            <person name="Petrov D.A."/>
        </authorList>
    </citation>
    <scope>NUCLEOTIDE SEQUENCE [LARGE SCALE GENOMIC DNA]</scope>
</reference>
<keyword evidence="4" id="KW-1185">Reference proteome</keyword>
<proteinExistence type="predicted"/>
<reference evidence="3" key="2">
    <citation type="submission" date="2025-05" db="UniProtKB">
        <authorList>
            <consortium name="EnsemblMetazoa"/>
        </authorList>
    </citation>
    <scope>IDENTIFICATION</scope>
</reference>
<evidence type="ECO:0000313" key="3">
    <source>
        <dbReference type="EnsemblMetazoa" id="XP_016985069.2"/>
    </source>
</evidence>
<feature type="chain" id="PRO_5047354675" evidence="2">
    <location>
        <begin position="22"/>
        <end position="141"/>
    </location>
</feature>
<accession>A0ABM5HT71</accession>
<dbReference type="Proteomes" id="UP001652680">
    <property type="component" value="Unassembled WGS sequence"/>
</dbReference>
<evidence type="ECO:0000256" key="1">
    <source>
        <dbReference type="SAM" id="MobiDB-lite"/>
    </source>
</evidence>
<feature type="signal peptide" evidence="2">
    <location>
        <begin position="1"/>
        <end position="21"/>
    </location>
</feature>
<dbReference type="EnsemblMetazoa" id="XM_017129580.2">
    <property type="protein sequence ID" value="XP_016985069.2"/>
    <property type="gene ID" value="LOC108048744"/>
</dbReference>